<evidence type="ECO:0000313" key="2">
    <source>
        <dbReference type="EMBL" id="GAA5186876.1"/>
    </source>
</evidence>
<reference evidence="3" key="1">
    <citation type="journal article" date="2019" name="Int. J. Syst. Evol. Microbiol.">
        <title>The Global Catalogue of Microorganisms (GCM) 10K type strain sequencing project: providing services to taxonomists for standard genome sequencing and annotation.</title>
        <authorList>
            <consortium name="The Broad Institute Genomics Platform"/>
            <consortium name="The Broad Institute Genome Sequencing Center for Infectious Disease"/>
            <person name="Wu L."/>
            <person name="Ma J."/>
        </authorList>
    </citation>
    <scope>NUCLEOTIDE SEQUENCE [LARGE SCALE GENOMIC DNA]</scope>
    <source>
        <strain evidence="3">JCM 18304</strain>
    </source>
</reference>
<accession>A0ABP9RUM6</accession>
<gene>
    <name evidence="2" type="ORF">GCM10023322_34050</name>
</gene>
<dbReference type="EMBL" id="BAABJQ010000008">
    <property type="protein sequence ID" value="GAA5186876.1"/>
    <property type="molecule type" value="Genomic_DNA"/>
</dbReference>
<sequence>MAVENFYRLALADPALRTYFLDNGLPRHCRDLAAALNARSAHSFATALPLATLKPEERDLVGHYLLTALLQQHVGSDLLIAVAVLLNRARRQPARPPAVPSALRAWPSPPRSRSVL</sequence>
<dbReference type="SUPFAM" id="SSF46458">
    <property type="entry name" value="Globin-like"/>
    <property type="match status" value="1"/>
</dbReference>
<evidence type="ECO:0000256" key="1">
    <source>
        <dbReference type="SAM" id="MobiDB-lite"/>
    </source>
</evidence>
<comment type="caution">
    <text evidence="2">The sequence shown here is derived from an EMBL/GenBank/DDBJ whole genome shotgun (WGS) entry which is preliminary data.</text>
</comment>
<feature type="region of interest" description="Disordered" evidence="1">
    <location>
        <begin position="93"/>
        <end position="116"/>
    </location>
</feature>
<proteinExistence type="predicted"/>
<name>A0ABP9RUM6_9ACTN</name>
<keyword evidence="3" id="KW-1185">Reference proteome</keyword>
<organism evidence="2 3">
    <name type="scientific">Rugosimonospora acidiphila</name>
    <dbReference type="NCBI Taxonomy" id="556531"/>
    <lineage>
        <taxon>Bacteria</taxon>
        <taxon>Bacillati</taxon>
        <taxon>Actinomycetota</taxon>
        <taxon>Actinomycetes</taxon>
        <taxon>Micromonosporales</taxon>
        <taxon>Micromonosporaceae</taxon>
        <taxon>Rugosimonospora</taxon>
    </lineage>
</organism>
<dbReference type="Proteomes" id="UP001501570">
    <property type="component" value="Unassembled WGS sequence"/>
</dbReference>
<evidence type="ECO:0000313" key="3">
    <source>
        <dbReference type="Proteomes" id="UP001501570"/>
    </source>
</evidence>
<dbReference type="InterPro" id="IPR009050">
    <property type="entry name" value="Globin-like_sf"/>
</dbReference>
<protein>
    <submittedName>
        <fullName evidence="2">Uncharacterized protein</fullName>
    </submittedName>
</protein>